<keyword evidence="2" id="KW-1185">Reference proteome</keyword>
<reference evidence="1" key="2">
    <citation type="submission" date="2018-05" db="EMBL/GenBank/DDBJ databases">
        <title>OgluRS3 (Oryza glumaepatula Reference Sequence Version 3).</title>
        <authorList>
            <person name="Zhang J."/>
            <person name="Kudrna D."/>
            <person name="Lee S."/>
            <person name="Talag J."/>
            <person name="Welchert J."/>
            <person name="Wing R.A."/>
        </authorList>
    </citation>
    <scope>NUCLEOTIDE SEQUENCE [LARGE SCALE GENOMIC DNA]</scope>
</reference>
<dbReference type="EnsemblPlants" id="OGLUM06G09660.1">
    <property type="protein sequence ID" value="OGLUM06G09660.1"/>
    <property type="gene ID" value="OGLUM06G09660"/>
</dbReference>
<dbReference type="Proteomes" id="UP000026961">
    <property type="component" value="Chromosome 6"/>
</dbReference>
<proteinExistence type="predicted"/>
<protein>
    <submittedName>
        <fullName evidence="1">Uncharacterized protein</fullName>
    </submittedName>
</protein>
<evidence type="ECO:0000313" key="1">
    <source>
        <dbReference type="EnsemblPlants" id="OGLUM06G09660.1"/>
    </source>
</evidence>
<reference evidence="1" key="1">
    <citation type="submission" date="2015-04" db="UniProtKB">
        <authorList>
            <consortium name="EnsemblPlants"/>
        </authorList>
    </citation>
    <scope>IDENTIFICATION</scope>
</reference>
<organism evidence="1">
    <name type="scientific">Oryza glumipatula</name>
    <dbReference type="NCBI Taxonomy" id="40148"/>
    <lineage>
        <taxon>Eukaryota</taxon>
        <taxon>Viridiplantae</taxon>
        <taxon>Streptophyta</taxon>
        <taxon>Embryophyta</taxon>
        <taxon>Tracheophyta</taxon>
        <taxon>Spermatophyta</taxon>
        <taxon>Magnoliopsida</taxon>
        <taxon>Liliopsida</taxon>
        <taxon>Poales</taxon>
        <taxon>Poaceae</taxon>
        <taxon>BOP clade</taxon>
        <taxon>Oryzoideae</taxon>
        <taxon>Oryzeae</taxon>
        <taxon>Oryzinae</taxon>
        <taxon>Oryza</taxon>
    </lineage>
</organism>
<dbReference type="AlphaFoldDB" id="A0A0E0A7F1"/>
<dbReference type="HOGENOM" id="CLU_168694_0_0_1"/>
<evidence type="ECO:0000313" key="2">
    <source>
        <dbReference type="Proteomes" id="UP000026961"/>
    </source>
</evidence>
<accession>A0A0E0A7F1</accession>
<sequence length="117" mass="11876">MDLVLLASGAASAVDPASVACKIESVMDQTSVACEVASVAVGKQRRRLLARIQRRWQAGQHLRVGGKRDGVHGGSGIGGMRGGIAGVRGNVSGGRGDVNGRSHNISSIICVGGGRDS</sequence>
<name>A0A0E0A7F1_9ORYZ</name>
<dbReference type="Gramene" id="OGLUM06G09660.1">
    <property type="protein sequence ID" value="OGLUM06G09660.1"/>
    <property type="gene ID" value="OGLUM06G09660"/>
</dbReference>